<feature type="compositionally biased region" description="Basic and acidic residues" evidence="1">
    <location>
        <begin position="374"/>
        <end position="384"/>
    </location>
</feature>
<evidence type="ECO:0000313" key="3">
    <source>
        <dbReference type="EMBL" id="KAK4709887.1"/>
    </source>
</evidence>
<accession>A0AAV9KCT0</accession>
<feature type="region of interest" description="Disordered" evidence="1">
    <location>
        <begin position="329"/>
        <end position="384"/>
    </location>
</feature>
<name>A0AAV9KCT0_9SOLN</name>
<feature type="compositionally biased region" description="Basic and acidic residues" evidence="1">
    <location>
        <begin position="329"/>
        <end position="338"/>
    </location>
</feature>
<proteinExistence type="predicted"/>
<organism evidence="3 4">
    <name type="scientific">Solanum pinnatisectum</name>
    <name type="common">tansyleaf nightshade</name>
    <dbReference type="NCBI Taxonomy" id="50273"/>
    <lineage>
        <taxon>Eukaryota</taxon>
        <taxon>Viridiplantae</taxon>
        <taxon>Streptophyta</taxon>
        <taxon>Embryophyta</taxon>
        <taxon>Tracheophyta</taxon>
        <taxon>Spermatophyta</taxon>
        <taxon>Magnoliopsida</taxon>
        <taxon>eudicotyledons</taxon>
        <taxon>Gunneridae</taxon>
        <taxon>Pentapetalae</taxon>
        <taxon>asterids</taxon>
        <taxon>lamiids</taxon>
        <taxon>Solanales</taxon>
        <taxon>Solanaceae</taxon>
        <taxon>Solanoideae</taxon>
        <taxon>Solaneae</taxon>
        <taxon>Solanum</taxon>
    </lineage>
</organism>
<keyword evidence="4" id="KW-1185">Reference proteome</keyword>
<dbReference type="AlphaFoldDB" id="A0AAV9KCT0"/>
<comment type="caution">
    <text evidence="3">The sequence shown here is derived from an EMBL/GenBank/DDBJ whole genome shotgun (WGS) entry which is preliminary data.</text>
</comment>
<dbReference type="PANTHER" id="PTHR33223">
    <property type="entry name" value="CCHC-TYPE DOMAIN-CONTAINING PROTEIN"/>
    <property type="match status" value="1"/>
</dbReference>
<evidence type="ECO:0000259" key="2">
    <source>
        <dbReference type="Pfam" id="PF03732"/>
    </source>
</evidence>
<feature type="domain" description="Retrotransposon gag" evidence="2">
    <location>
        <begin position="128"/>
        <end position="178"/>
    </location>
</feature>
<evidence type="ECO:0000256" key="1">
    <source>
        <dbReference type="SAM" id="MobiDB-lite"/>
    </source>
</evidence>
<feature type="compositionally biased region" description="Basic and acidic residues" evidence="1">
    <location>
        <begin position="345"/>
        <end position="354"/>
    </location>
</feature>
<evidence type="ECO:0000313" key="4">
    <source>
        <dbReference type="Proteomes" id="UP001311915"/>
    </source>
</evidence>
<dbReference type="InterPro" id="IPR005162">
    <property type="entry name" value="Retrotrans_gag_dom"/>
</dbReference>
<reference evidence="3 4" key="1">
    <citation type="submission" date="2023-10" db="EMBL/GenBank/DDBJ databases">
        <title>Genome-Wide Identification Analysis in wild type Solanum Pinnatisectum Reveals Some Genes Defensing Phytophthora Infestans.</title>
        <authorList>
            <person name="Sun C."/>
        </authorList>
    </citation>
    <scope>NUCLEOTIDE SEQUENCE [LARGE SCALE GENOMIC DNA]</scope>
    <source>
        <strain evidence="3">LQN</strain>
        <tissue evidence="3">Leaf</tissue>
    </source>
</reference>
<dbReference type="PANTHER" id="PTHR33223:SF11">
    <property type="entry name" value="ELEMENT PROTEIN, PUTATIVE-RELATED"/>
    <property type="match status" value="1"/>
</dbReference>
<gene>
    <name evidence="3" type="ORF">R3W88_004400</name>
</gene>
<dbReference type="EMBL" id="JAWPEI010000011">
    <property type="protein sequence ID" value="KAK4709887.1"/>
    <property type="molecule type" value="Genomic_DNA"/>
</dbReference>
<protein>
    <recommendedName>
        <fullName evidence="2">Retrotransposon gag domain-containing protein</fullName>
    </recommendedName>
</protein>
<dbReference type="Pfam" id="PF03732">
    <property type="entry name" value="Retrotrans_gag"/>
    <property type="match status" value="1"/>
</dbReference>
<dbReference type="Proteomes" id="UP001311915">
    <property type="component" value="Unassembled WGS sequence"/>
</dbReference>
<sequence length="384" mass="43541">MVNAQELEARSNRVRLEAHIDAARNVHQIAGINQPRPGFQQNAGINQSRVVEENRGEEGVVHPQRQPIAPRGRAQHPAHMMYVEDDADLDGAGATGAILLLTLHPGVKFTITSTMIQLLNLKAMRLGLFPLSLIGEETNWLNEMPNDSIRTWNDLKEGFLERFFPKSKEIQMKDEISTHKHLPGEAMSLNYVTKPIIDAVCGGSFMRKSFAESMQLLDEVSKNNRAWYTRDVEVGELGYTFELSAEQRKREEERDQDMAHLRTQIDLLTKHIVAKSKKVNVVRQQNRYEDQDLDLDEEANYLGTKGVSRIITLEIRVTISGIACRNYARDGQYDRPSNRDQGNWKNKDGYKNDHSGVYVPPGNRDRAGGSSSRSKLEDMMAKED</sequence>